<proteinExistence type="predicted"/>
<dbReference type="InterPro" id="IPR050109">
    <property type="entry name" value="HTH-type_TetR-like_transc_reg"/>
</dbReference>
<accession>A0ABV5T6S3</accession>
<dbReference type="PANTHER" id="PTHR30055:SF234">
    <property type="entry name" value="HTH-TYPE TRANSCRIPTIONAL REGULATOR BETI"/>
    <property type="match status" value="1"/>
</dbReference>
<evidence type="ECO:0000313" key="6">
    <source>
        <dbReference type="EMBL" id="MFB9674779.1"/>
    </source>
</evidence>
<reference evidence="6 7" key="1">
    <citation type="submission" date="2024-09" db="EMBL/GenBank/DDBJ databases">
        <authorList>
            <person name="Sun Q."/>
            <person name="Mori K."/>
        </authorList>
    </citation>
    <scope>NUCLEOTIDE SEQUENCE [LARGE SCALE GENOMIC DNA]</scope>
    <source>
        <strain evidence="6 7">JCM 3028</strain>
    </source>
</reference>
<dbReference type="PROSITE" id="PS50977">
    <property type="entry name" value="HTH_TETR_2"/>
    <property type="match status" value="1"/>
</dbReference>
<dbReference type="PANTHER" id="PTHR30055">
    <property type="entry name" value="HTH-TYPE TRANSCRIPTIONAL REGULATOR RUTR"/>
    <property type="match status" value="1"/>
</dbReference>
<dbReference type="Pfam" id="PF00440">
    <property type="entry name" value="TetR_N"/>
    <property type="match status" value="1"/>
</dbReference>
<dbReference type="InterPro" id="IPR001647">
    <property type="entry name" value="HTH_TetR"/>
</dbReference>
<keyword evidence="2 4" id="KW-0238">DNA-binding</keyword>
<evidence type="ECO:0000256" key="2">
    <source>
        <dbReference type="ARBA" id="ARBA00023125"/>
    </source>
</evidence>
<dbReference type="RefSeq" id="WP_344747265.1">
    <property type="nucleotide sequence ID" value="NZ_BAAAWW010000123.1"/>
</dbReference>
<evidence type="ECO:0000256" key="3">
    <source>
        <dbReference type="ARBA" id="ARBA00023163"/>
    </source>
</evidence>
<feature type="domain" description="HTH tetR-type" evidence="5">
    <location>
        <begin position="8"/>
        <end position="68"/>
    </location>
</feature>
<comment type="caution">
    <text evidence="6">The sequence shown here is derived from an EMBL/GenBank/DDBJ whole genome shotgun (WGS) entry which is preliminary data.</text>
</comment>
<dbReference type="SUPFAM" id="SSF48498">
    <property type="entry name" value="Tetracyclin repressor-like, C-terminal domain"/>
    <property type="match status" value="1"/>
</dbReference>
<feature type="DNA-binding region" description="H-T-H motif" evidence="4">
    <location>
        <begin position="31"/>
        <end position="50"/>
    </location>
</feature>
<dbReference type="EMBL" id="JBHMBS010000002">
    <property type="protein sequence ID" value="MFB9674779.1"/>
    <property type="molecule type" value="Genomic_DNA"/>
</dbReference>
<dbReference type="InterPro" id="IPR036271">
    <property type="entry name" value="Tet_transcr_reg_TetR-rel_C_sf"/>
</dbReference>
<evidence type="ECO:0000256" key="1">
    <source>
        <dbReference type="ARBA" id="ARBA00023015"/>
    </source>
</evidence>
<evidence type="ECO:0000313" key="7">
    <source>
        <dbReference type="Proteomes" id="UP001589610"/>
    </source>
</evidence>
<dbReference type="Proteomes" id="UP001589610">
    <property type="component" value="Unassembled WGS sequence"/>
</dbReference>
<evidence type="ECO:0000259" key="5">
    <source>
        <dbReference type="PROSITE" id="PS50977"/>
    </source>
</evidence>
<dbReference type="Gene3D" id="1.10.357.10">
    <property type="entry name" value="Tetracycline Repressor, domain 2"/>
    <property type="match status" value="1"/>
</dbReference>
<dbReference type="SUPFAM" id="SSF46689">
    <property type="entry name" value="Homeodomain-like"/>
    <property type="match status" value="1"/>
</dbReference>
<keyword evidence="1" id="KW-0805">Transcription regulation</keyword>
<name>A0ABV5T6S3_9ACTN</name>
<evidence type="ECO:0000256" key="4">
    <source>
        <dbReference type="PROSITE-ProRule" id="PRU00335"/>
    </source>
</evidence>
<dbReference type="InterPro" id="IPR009057">
    <property type="entry name" value="Homeodomain-like_sf"/>
</dbReference>
<sequence>MTDRPPKRDTRDRILIAAATMLGEDPGARLSVRGVAARAGVSMGSLRHFFPTQRELVDTVVAGIYDIDIPDDPILDTERAPAERLVACLRQLLSQVGTGGRAREYWRAIHETYIASDPTDDQVITYRSLERLGLHRIERWLTVLADEGAIPANDVERCARFLTTVLNGLLVERALPAAASRLEFETDTLRMAADAVMSGRTGAERSEH</sequence>
<keyword evidence="3" id="KW-0804">Transcription</keyword>
<keyword evidence="7" id="KW-1185">Reference proteome</keyword>
<protein>
    <submittedName>
        <fullName evidence="6">TetR/AcrR family transcriptional regulator</fullName>
    </submittedName>
</protein>
<organism evidence="6 7">
    <name type="scientific">Streptosporangium vulgare</name>
    <dbReference type="NCBI Taxonomy" id="46190"/>
    <lineage>
        <taxon>Bacteria</taxon>
        <taxon>Bacillati</taxon>
        <taxon>Actinomycetota</taxon>
        <taxon>Actinomycetes</taxon>
        <taxon>Streptosporangiales</taxon>
        <taxon>Streptosporangiaceae</taxon>
        <taxon>Streptosporangium</taxon>
    </lineage>
</organism>
<gene>
    <name evidence="6" type="ORF">ACFFRH_04710</name>
</gene>